<evidence type="ECO:0000313" key="1">
    <source>
        <dbReference type="EMBL" id="MFC3638206.1"/>
    </source>
</evidence>
<reference evidence="2" key="1">
    <citation type="journal article" date="2019" name="Int. J. Syst. Evol. Microbiol.">
        <title>The Global Catalogue of Microorganisms (GCM) 10K type strain sequencing project: providing services to taxonomists for standard genome sequencing and annotation.</title>
        <authorList>
            <consortium name="The Broad Institute Genomics Platform"/>
            <consortium name="The Broad Institute Genome Sequencing Center for Infectious Disease"/>
            <person name="Wu L."/>
            <person name="Ma J."/>
        </authorList>
    </citation>
    <scope>NUCLEOTIDE SEQUENCE [LARGE SCALE GENOMIC DNA]</scope>
    <source>
        <strain evidence="2">KCTC 42282</strain>
    </source>
</reference>
<protein>
    <recommendedName>
        <fullName evidence="3">Bacteriophage protein</fullName>
    </recommendedName>
</protein>
<dbReference type="RefSeq" id="WP_191320437.1">
    <property type="nucleotide sequence ID" value="NZ_BNCG01000017.1"/>
</dbReference>
<evidence type="ECO:0000313" key="2">
    <source>
        <dbReference type="Proteomes" id="UP001595704"/>
    </source>
</evidence>
<organism evidence="1 2">
    <name type="scientific">Camelimonas fluminis</name>
    <dbReference type="NCBI Taxonomy" id="1576911"/>
    <lineage>
        <taxon>Bacteria</taxon>
        <taxon>Pseudomonadati</taxon>
        <taxon>Pseudomonadota</taxon>
        <taxon>Alphaproteobacteria</taxon>
        <taxon>Hyphomicrobiales</taxon>
        <taxon>Chelatococcaceae</taxon>
        <taxon>Camelimonas</taxon>
    </lineage>
</organism>
<gene>
    <name evidence="1" type="ORF">ACFONL_12630</name>
</gene>
<evidence type="ECO:0008006" key="3">
    <source>
        <dbReference type="Google" id="ProtNLM"/>
    </source>
</evidence>
<sequence length="165" mass="17509">MTTTIKVDRLGEVLKRIKDLAKNQVLVGVPDSNAARRDEGEAISNAEIGYINEFGAPEANIPARQHLIPGVQEALPEVTKRLKAGAAKAMAGDKKAGDTALHAVGLAAQNAVRTKIDNGPFAALADTTIADRVARGRTGQKPLIDTGQYRNSITYVTRPRGQKGS</sequence>
<proteinExistence type="predicted"/>
<name>A0ABV7UHK7_9HYPH</name>
<keyword evidence="2" id="KW-1185">Reference proteome</keyword>
<dbReference type="Proteomes" id="UP001595704">
    <property type="component" value="Unassembled WGS sequence"/>
</dbReference>
<accession>A0ABV7UHK7</accession>
<dbReference type="EMBL" id="JBHRYC010000061">
    <property type="protein sequence ID" value="MFC3638206.1"/>
    <property type="molecule type" value="Genomic_DNA"/>
</dbReference>
<comment type="caution">
    <text evidence="1">The sequence shown here is derived from an EMBL/GenBank/DDBJ whole genome shotgun (WGS) entry which is preliminary data.</text>
</comment>